<keyword evidence="7 9" id="KW-0408">Iron</keyword>
<dbReference type="PRINTS" id="PR00463">
    <property type="entry name" value="EP450I"/>
</dbReference>
<evidence type="ECO:0000256" key="2">
    <source>
        <dbReference type="ARBA" id="ARBA00003690"/>
    </source>
</evidence>
<dbReference type="AlphaFoldDB" id="A0A9P0BPU4"/>
<dbReference type="InterPro" id="IPR002401">
    <property type="entry name" value="Cyt_P450_E_grp-I"/>
</dbReference>
<comment type="function">
    <text evidence="2">May be involved in the metabolism of insect hormones and in the breakdown of synthetic insecticides.</text>
</comment>
<keyword evidence="6 10" id="KW-0560">Oxidoreductase</keyword>
<keyword evidence="11" id="KW-0732">Signal</keyword>
<dbReference type="Pfam" id="PF00067">
    <property type="entry name" value="p450"/>
    <property type="match status" value="1"/>
</dbReference>
<evidence type="ECO:0000256" key="5">
    <source>
        <dbReference type="ARBA" id="ARBA00022723"/>
    </source>
</evidence>
<keyword evidence="13" id="KW-1185">Reference proteome</keyword>
<evidence type="ECO:0000256" key="9">
    <source>
        <dbReference type="PIRSR" id="PIRSR602401-1"/>
    </source>
</evidence>
<feature type="signal peptide" evidence="11">
    <location>
        <begin position="1"/>
        <end position="25"/>
    </location>
</feature>
<dbReference type="EMBL" id="LR824014">
    <property type="protein sequence ID" value="CAH0581129.1"/>
    <property type="molecule type" value="Genomic_DNA"/>
</dbReference>
<dbReference type="InterPro" id="IPR001128">
    <property type="entry name" value="Cyt_P450"/>
</dbReference>
<dbReference type="GO" id="GO:0004497">
    <property type="term" value="F:monooxygenase activity"/>
    <property type="evidence" value="ECO:0007669"/>
    <property type="project" value="UniProtKB-KW"/>
</dbReference>
<dbReference type="PANTHER" id="PTHR24291:SF105">
    <property type="entry name" value="CYTOCHROME P450 4P1-RELATED"/>
    <property type="match status" value="1"/>
</dbReference>
<sequence>MLIHTLLLVITIAICLHAYFRYCNGGTLLHKLKGPPGIFLFGNILDIFITPEEIFTTQIRWRKTYGDIFKLHGLHYRAVYLYKPEYIEVVLSSTRYIQKGMPYTFLYPWLGEGLLTSAGEKWQHRRKLLTPAFHFLILKKFFVTFCERSQELMKTIERETDNDKTELFPLLSKSTLSIMCETSMGTTPQEDIETLTNKYFKPVHTLSSVIIYRITRLWLYTEFLFRFSKVFKMQNIALKSLNNFTTQIIQYRRKSRNDMPVPVAFGEESSDVYGKKAKLAMLDMLLDEEKNGRIDEKGIREEVDTFMFEGHDTTATALCFVIMSLANEQEIQDKAREEMLDIFGDSQRTPTIEDLSKMKYLECCIKESLRLYPSVHFMARLLTEDVKVDDNIIPANTICNFNVFDIHRNPDVFPDPEVFIPERFLPENCANRHPYAYIPFSAGPRNCIGQKFAMMELKTVISSLLRKFHMKAITKPEDLVFMPDLVLRTRDPVYVKFCKRTDVN</sequence>
<dbReference type="SUPFAM" id="SSF48264">
    <property type="entry name" value="Cytochrome P450"/>
    <property type="match status" value="1"/>
</dbReference>
<comment type="cofactor">
    <cofactor evidence="1 9">
        <name>heme</name>
        <dbReference type="ChEBI" id="CHEBI:30413"/>
    </cofactor>
</comment>
<dbReference type="OrthoDB" id="1470350at2759"/>
<dbReference type="PROSITE" id="PS00086">
    <property type="entry name" value="CYTOCHROME_P450"/>
    <property type="match status" value="1"/>
</dbReference>
<dbReference type="Proteomes" id="UP001154114">
    <property type="component" value="Chromosome 11"/>
</dbReference>
<gene>
    <name evidence="12" type="ORF">CINC_LOCUS1376</name>
</gene>
<evidence type="ECO:0000256" key="6">
    <source>
        <dbReference type="ARBA" id="ARBA00023002"/>
    </source>
</evidence>
<keyword evidence="5 9" id="KW-0479">Metal-binding</keyword>
<evidence type="ECO:0000313" key="12">
    <source>
        <dbReference type="EMBL" id="CAH0581129.1"/>
    </source>
</evidence>
<comment type="similarity">
    <text evidence="3 10">Belongs to the cytochrome P450 family.</text>
</comment>
<organism evidence="12 13">
    <name type="scientific">Chrysodeixis includens</name>
    <name type="common">Soybean looper</name>
    <name type="synonym">Pseudoplusia includens</name>
    <dbReference type="NCBI Taxonomy" id="689277"/>
    <lineage>
        <taxon>Eukaryota</taxon>
        <taxon>Metazoa</taxon>
        <taxon>Ecdysozoa</taxon>
        <taxon>Arthropoda</taxon>
        <taxon>Hexapoda</taxon>
        <taxon>Insecta</taxon>
        <taxon>Pterygota</taxon>
        <taxon>Neoptera</taxon>
        <taxon>Endopterygota</taxon>
        <taxon>Lepidoptera</taxon>
        <taxon>Glossata</taxon>
        <taxon>Ditrysia</taxon>
        <taxon>Noctuoidea</taxon>
        <taxon>Noctuidae</taxon>
        <taxon>Plusiinae</taxon>
        <taxon>Chrysodeixis</taxon>
    </lineage>
</organism>
<keyword evidence="4 9" id="KW-0349">Heme</keyword>
<evidence type="ECO:0000256" key="10">
    <source>
        <dbReference type="RuleBase" id="RU000461"/>
    </source>
</evidence>
<proteinExistence type="inferred from homology"/>
<dbReference type="InterPro" id="IPR017972">
    <property type="entry name" value="Cyt_P450_CS"/>
</dbReference>
<dbReference type="InterPro" id="IPR050196">
    <property type="entry name" value="Cytochrome_P450_Monoox"/>
</dbReference>
<keyword evidence="8 10" id="KW-0503">Monooxygenase</keyword>
<evidence type="ECO:0000256" key="11">
    <source>
        <dbReference type="SAM" id="SignalP"/>
    </source>
</evidence>
<name>A0A9P0BPU4_CHRIL</name>
<evidence type="ECO:0000256" key="3">
    <source>
        <dbReference type="ARBA" id="ARBA00010617"/>
    </source>
</evidence>
<feature type="binding site" description="axial binding residue" evidence="9">
    <location>
        <position position="447"/>
    </location>
    <ligand>
        <name>heme</name>
        <dbReference type="ChEBI" id="CHEBI:30413"/>
    </ligand>
    <ligandPart>
        <name>Fe</name>
        <dbReference type="ChEBI" id="CHEBI:18248"/>
    </ligandPart>
</feature>
<dbReference type="GO" id="GO:0005506">
    <property type="term" value="F:iron ion binding"/>
    <property type="evidence" value="ECO:0007669"/>
    <property type="project" value="InterPro"/>
</dbReference>
<dbReference type="Gene3D" id="1.10.630.10">
    <property type="entry name" value="Cytochrome P450"/>
    <property type="match status" value="1"/>
</dbReference>
<evidence type="ECO:0000256" key="8">
    <source>
        <dbReference type="ARBA" id="ARBA00023033"/>
    </source>
</evidence>
<dbReference type="InterPro" id="IPR036396">
    <property type="entry name" value="Cyt_P450_sf"/>
</dbReference>
<reference evidence="12" key="1">
    <citation type="submission" date="2021-12" db="EMBL/GenBank/DDBJ databases">
        <authorList>
            <person name="King R."/>
        </authorList>
    </citation>
    <scope>NUCLEOTIDE SEQUENCE</scope>
</reference>
<dbReference type="PANTHER" id="PTHR24291">
    <property type="entry name" value="CYTOCHROME P450 FAMILY 4"/>
    <property type="match status" value="1"/>
</dbReference>
<dbReference type="CDD" id="cd20628">
    <property type="entry name" value="CYP4"/>
    <property type="match status" value="1"/>
</dbReference>
<evidence type="ECO:0000256" key="7">
    <source>
        <dbReference type="ARBA" id="ARBA00023004"/>
    </source>
</evidence>
<protein>
    <recommendedName>
        <fullName evidence="14">Cytochrome P450</fullName>
    </recommendedName>
</protein>
<accession>A0A9P0BPU4</accession>
<dbReference type="GO" id="GO:0016705">
    <property type="term" value="F:oxidoreductase activity, acting on paired donors, with incorporation or reduction of molecular oxygen"/>
    <property type="evidence" value="ECO:0007669"/>
    <property type="project" value="InterPro"/>
</dbReference>
<evidence type="ECO:0000256" key="1">
    <source>
        <dbReference type="ARBA" id="ARBA00001971"/>
    </source>
</evidence>
<dbReference type="GO" id="GO:0020037">
    <property type="term" value="F:heme binding"/>
    <property type="evidence" value="ECO:0007669"/>
    <property type="project" value="InterPro"/>
</dbReference>
<feature type="chain" id="PRO_5040177250" description="Cytochrome P450" evidence="11">
    <location>
        <begin position="26"/>
        <end position="504"/>
    </location>
</feature>
<evidence type="ECO:0000256" key="4">
    <source>
        <dbReference type="ARBA" id="ARBA00022617"/>
    </source>
</evidence>
<dbReference type="PRINTS" id="PR00385">
    <property type="entry name" value="P450"/>
</dbReference>
<evidence type="ECO:0008006" key="14">
    <source>
        <dbReference type="Google" id="ProtNLM"/>
    </source>
</evidence>
<evidence type="ECO:0000313" key="13">
    <source>
        <dbReference type="Proteomes" id="UP001154114"/>
    </source>
</evidence>